<protein>
    <submittedName>
        <fullName evidence="2">Uncharacterized protein</fullName>
    </submittedName>
</protein>
<proteinExistence type="predicted"/>
<dbReference type="EnsemblPlants" id="Zm00001eb151990_T001">
    <property type="protein sequence ID" value="Zm00001eb151990_P001"/>
    <property type="gene ID" value="Zm00001eb151990"/>
</dbReference>
<keyword evidence="3" id="KW-1185">Reference proteome</keyword>
<dbReference type="InParanoid" id="A0A804NCT8"/>
<dbReference type="AlphaFoldDB" id="A0A804NCT8"/>
<accession>A0A804NCT8</accession>
<feature type="compositionally biased region" description="Low complexity" evidence="1">
    <location>
        <begin position="49"/>
        <end position="65"/>
    </location>
</feature>
<dbReference type="Gramene" id="Zm00001eb151990_T001">
    <property type="protein sequence ID" value="Zm00001eb151990_P001"/>
    <property type="gene ID" value="Zm00001eb151990"/>
</dbReference>
<evidence type="ECO:0000313" key="3">
    <source>
        <dbReference type="Proteomes" id="UP000007305"/>
    </source>
</evidence>
<evidence type="ECO:0000256" key="1">
    <source>
        <dbReference type="SAM" id="MobiDB-lite"/>
    </source>
</evidence>
<sequence length="112" mass="11722">MCVSTFPPSAAPAIEGRDVGLSVSVTTRQPAGRVLPVLKRCSSLLSRPSNSGCSSASTAAGGSYQSSMLHLKPTKKYNKTFVTDVTHANSASLLRFGAPLLITKQEKGLSNK</sequence>
<feature type="region of interest" description="Disordered" evidence="1">
    <location>
        <begin position="45"/>
        <end position="65"/>
    </location>
</feature>
<reference evidence="2" key="2">
    <citation type="submission" date="2019-07" db="EMBL/GenBank/DDBJ databases">
        <authorList>
            <person name="Seetharam A."/>
            <person name="Woodhouse M."/>
            <person name="Cannon E."/>
        </authorList>
    </citation>
    <scope>NUCLEOTIDE SEQUENCE [LARGE SCALE GENOMIC DNA]</scope>
    <source>
        <strain evidence="2">cv. B73</strain>
    </source>
</reference>
<name>A0A804NCT8_MAIZE</name>
<organism evidence="2 3">
    <name type="scientific">Zea mays</name>
    <name type="common">Maize</name>
    <dbReference type="NCBI Taxonomy" id="4577"/>
    <lineage>
        <taxon>Eukaryota</taxon>
        <taxon>Viridiplantae</taxon>
        <taxon>Streptophyta</taxon>
        <taxon>Embryophyta</taxon>
        <taxon>Tracheophyta</taxon>
        <taxon>Spermatophyta</taxon>
        <taxon>Magnoliopsida</taxon>
        <taxon>Liliopsida</taxon>
        <taxon>Poales</taxon>
        <taxon>Poaceae</taxon>
        <taxon>PACMAD clade</taxon>
        <taxon>Panicoideae</taxon>
        <taxon>Andropogonodae</taxon>
        <taxon>Andropogoneae</taxon>
        <taxon>Tripsacinae</taxon>
        <taxon>Zea</taxon>
    </lineage>
</organism>
<evidence type="ECO:0000313" key="2">
    <source>
        <dbReference type="EnsemblPlants" id="Zm00001eb151990_P001"/>
    </source>
</evidence>
<reference evidence="2" key="3">
    <citation type="submission" date="2021-05" db="UniProtKB">
        <authorList>
            <consortium name="EnsemblPlants"/>
        </authorList>
    </citation>
    <scope>IDENTIFICATION</scope>
    <source>
        <strain evidence="2">cv. B73</strain>
    </source>
</reference>
<dbReference type="Proteomes" id="UP000007305">
    <property type="component" value="Chromosome 3"/>
</dbReference>
<reference evidence="3" key="1">
    <citation type="submission" date="2015-12" db="EMBL/GenBank/DDBJ databases">
        <title>Update maize B73 reference genome by single molecule sequencing technologies.</title>
        <authorList>
            <consortium name="Maize Genome Sequencing Project"/>
            <person name="Ware D."/>
        </authorList>
    </citation>
    <scope>NUCLEOTIDE SEQUENCE [LARGE SCALE GENOMIC DNA]</scope>
    <source>
        <strain evidence="3">cv. B73</strain>
    </source>
</reference>